<evidence type="ECO:0000256" key="1">
    <source>
        <dbReference type="SAM" id="Phobius"/>
    </source>
</evidence>
<gene>
    <name evidence="2" type="ORF">V474_02445</name>
</gene>
<dbReference type="AlphaFoldDB" id="A0A0J7XJU5"/>
<dbReference type="Proteomes" id="UP000052268">
    <property type="component" value="Unassembled WGS sequence"/>
</dbReference>
<keyword evidence="1" id="KW-1133">Transmembrane helix</keyword>
<keyword evidence="1" id="KW-0472">Membrane</keyword>
<name>A0A0J7XJU5_9SPHN</name>
<feature type="transmembrane region" description="Helical" evidence="1">
    <location>
        <begin position="184"/>
        <end position="203"/>
    </location>
</feature>
<keyword evidence="3" id="KW-1185">Reference proteome</keyword>
<dbReference type="EMBL" id="JACU01000010">
    <property type="protein sequence ID" value="KMS51924.1"/>
    <property type="molecule type" value="Genomic_DNA"/>
</dbReference>
<evidence type="ECO:0008006" key="4">
    <source>
        <dbReference type="Google" id="ProtNLM"/>
    </source>
</evidence>
<sequence length="284" mass="31821">MPMLRRAIDAVLKEPAIDFSLPLTNGVDQAWLDASTCRNCGATLATPYCGQCGQKAAARLAWHDTVRESWERLRIFEGQMLGTLARLLLTPGRVAQEYVMGRRSANMHPLKLLVALVAILALTLAANGYFGHYAFRGRNADVDLMAARVMTYANWSFSLGIIAIYVGSWSVLRRRPGYNAIEHAVLSIYAQSVILGIIVLNMLPTLIWRDPAFVLWHKSASQYYVPAVKLLVVAAAYKQFFLLKIRTDWPRLLLACVIFAGVNWLLLRLYALLILWLVTDTTIP</sequence>
<feature type="transmembrane region" description="Helical" evidence="1">
    <location>
        <begin position="112"/>
        <end position="132"/>
    </location>
</feature>
<proteinExistence type="predicted"/>
<dbReference type="Pfam" id="PF12412">
    <property type="entry name" value="DUF3667"/>
    <property type="match status" value="1"/>
</dbReference>
<protein>
    <recommendedName>
        <fullName evidence="4">DUF3667 domain-containing protein</fullName>
    </recommendedName>
</protein>
<dbReference type="PATRIC" id="fig|1114963.3.peg.4108"/>
<feature type="transmembrane region" description="Helical" evidence="1">
    <location>
        <begin position="223"/>
        <end position="240"/>
    </location>
</feature>
<reference evidence="2 3" key="1">
    <citation type="journal article" date="2015" name="G3 (Bethesda)">
        <title>Insights into Ongoing Evolution of the Hexachlorocyclohexane Catabolic Pathway from Comparative Genomics of Ten Sphingomonadaceae Strains.</title>
        <authorList>
            <person name="Pearce S.L."/>
            <person name="Oakeshott J.G."/>
            <person name="Pandey G."/>
        </authorList>
    </citation>
    <scope>NUCLEOTIDE SEQUENCE [LARGE SCALE GENOMIC DNA]</scope>
    <source>
        <strain evidence="2 3">LL02</strain>
    </source>
</reference>
<dbReference type="InterPro" id="IPR022134">
    <property type="entry name" value="DUF3667"/>
</dbReference>
<comment type="caution">
    <text evidence="2">The sequence shown here is derived from an EMBL/GenBank/DDBJ whole genome shotgun (WGS) entry which is preliminary data.</text>
</comment>
<accession>A0A0J7XJU5</accession>
<organism evidence="2 3">
    <name type="scientific">Novosphingobium barchaimii LL02</name>
    <dbReference type="NCBI Taxonomy" id="1114963"/>
    <lineage>
        <taxon>Bacteria</taxon>
        <taxon>Pseudomonadati</taxon>
        <taxon>Pseudomonadota</taxon>
        <taxon>Alphaproteobacteria</taxon>
        <taxon>Sphingomonadales</taxon>
        <taxon>Sphingomonadaceae</taxon>
        <taxon>Novosphingobium</taxon>
    </lineage>
</organism>
<evidence type="ECO:0000313" key="3">
    <source>
        <dbReference type="Proteomes" id="UP000052268"/>
    </source>
</evidence>
<dbReference type="OrthoDB" id="9111327at2"/>
<evidence type="ECO:0000313" key="2">
    <source>
        <dbReference type="EMBL" id="KMS51924.1"/>
    </source>
</evidence>
<keyword evidence="1" id="KW-0812">Transmembrane</keyword>
<feature type="transmembrane region" description="Helical" evidence="1">
    <location>
        <begin position="252"/>
        <end position="278"/>
    </location>
</feature>
<feature type="transmembrane region" description="Helical" evidence="1">
    <location>
        <begin position="152"/>
        <end position="172"/>
    </location>
</feature>